<reference evidence="6 7" key="1">
    <citation type="submission" date="2024-05" db="EMBL/GenBank/DDBJ databases">
        <title>Burkholderia sp. Nov. a novel bacteria isolated from rhizosphere soil of Camellia sinensis.</title>
        <authorList>
            <person name="Dong Y."/>
        </authorList>
    </citation>
    <scope>NUCLEOTIDE SEQUENCE [LARGE SCALE GENOMIC DNA]</scope>
    <source>
        <strain evidence="6 7">GS2Y</strain>
    </source>
</reference>
<feature type="domain" description="HTH lysR-type" evidence="5">
    <location>
        <begin position="1"/>
        <end position="58"/>
    </location>
</feature>
<evidence type="ECO:0000259" key="5">
    <source>
        <dbReference type="PROSITE" id="PS50931"/>
    </source>
</evidence>
<keyword evidence="7" id="KW-1185">Reference proteome</keyword>
<dbReference type="EMBL" id="JBCPYA010000008">
    <property type="protein sequence ID" value="MEN2472164.1"/>
    <property type="molecule type" value="Genomic_DNA"/>
</dbReference>
<gene>
    <name evidence="6" type="ORF">VOI36_19860</name>
</gene>
<evidence type="ECO:0000256" key="4">
    <source>
        <dbReference type="ARBA" id="ARBA00023163"/>
    </source>
</evidence>
<dbReference type="PRINTS" id="PR00039">
    <property type="entry name" value="HTHLYSR"/>
</dbReference>
<accession>A0ABU9WJB6</accession>
<dbReference type="Pfam" id="PF00126">
    <property type="entry name" value="HTH_1"/>
    <property type="match status" value="1"/>
</dbReference>
<proteinExistence type="inferred from homology"/>
<dbReference type="RefSeq" id="WP_343493355.1">
    <property type="nucleotide sequence ID" value="NZ_JBCPYA010000008.1"/>
</dbReference>
<dbReference type="Gene3D" id="1.10.10.10">
    <property type="entry name" value="Winged helix-like DNA-binding domain superfamily/Winged helix DNA-binding domain"/>
    <property type="match status" value="1"/>
</dbReference>
<dbReference type="InterPro" id="IPR000847">
    <property type="entry name" value="LysR_HTH_N"/>
</dbReference>
<dbReference type="CDD" id="cd08446">
    <property type="entry name" value="PBP2_Chlorocatechol"/>
    <property type="match status" value="1"/>
</dbReference>
<keyword evidence="3" id="KW-0238">DNA-binding</keyword>
<sequence>MDLRQMKYFLAVAEERSFGRAAERLHMAQPPLTRQIRAIEASLGVRLFVRGPKGVELTEAGKALLEEVPNILAMARRAEEKVQSASLGLAGRLDIGIFGSSVLNVIPLLLKRFHDQRPDVKLSLHSLTKVEQLDALRERRILVGFNRLVPSESDIDVEVVLREKLVVGLNEQHPLCAKDEISIRDMDNEPMILYPNVSLPGLMESVCSAFRREESRIRIEQMVEDVLTCVALVSAGFGLCITTQSATNLRLPGIVYRPLKSRYLSDIELSCMYRHEDPSPVLSAFLDVVREFAESYNQETGTVARAVPVGTKRWG</sequence>
<dbReference type="SUPFAM" id="SSF46785">
    <property type="entry name" value="Winged helix' DNA-binding domain"/>
    <property type="match status" value="1"/>
</dbReference>
<dbReference type="Pfam" id="PF03466">
    <property type="entry name" value="LysR_substrate"/>
    <property type="match status" value="1"/>
</dbReference>
<evidence type="ECO:0000256" key="3">
    <source>
        <dbReference type="ARBA" id="ARBA00023125"/>
    </source>
</evidence>
<evidence type="ECO:0000256" key="1">
    <source>
        <dbReference type="ARBA" id="ARBA00009437"/>
    </source>
</evidence>
<dbReference type="PANTHER" id="PTHR30346:SF0">
    <property type="entry name" value="HCA OPERON TRANSCRIPTIONAL ACTIVATOR HCAR"/>
    <property type="match status" value="1"/>
</dbReference>
<dbReference type="PROSITE" id="PS50931">
    <property type="entry name" value="HTH_LYSR"/>
    <property type="match status" value="1"/>
</dbReference>
<dbReference type="InterPro" id="IPR036388">
    <property type="entry name" value="WH-like_DNA-bd_sf"/>
</dbReference>
<protein>
    <submittedName>
        <fullName evidence="6">LysR substrate-binding domain-containing protein</fullName>
    </submittedName>
</protein>
<dbReference type="InterPro" id="IPR005119">
    <property type="entry name" value="LysR_subst-bd"/>
</dbReference>
<evidence type="ECO:0000313" key="6">
    <source>
        <dbReference type="EMBL" id="MEN2472164.1"/>
    </source>
</evidence>
<comment type="caution">
    <text evidence="6">The sequence shown here is derived from an EMBL/GenBank/DDBJ whole genome shotgun (WGS) entry which is preliminary data.</text>
</comment>
<evidence type="ECO:0000313" key="7">
    <source>
        <dbReference type="Proteomes" id="UP001466933"/>
    </source>
</evidence>
<name>A0ABU9WJB6_9BURK</name>
<dbReference type="InterPro" id="IPR036390">
    <property type="entry name" value="WH_DNA-bd_sf"/>
</dbReference>
<organism evidence="6 7">
    <name type="scientific">Burkholderia theae</name>
    <dbReference type="NCBI Taxonomy" id="3143496"/>
    <lineage>
        <taxon>Bacteria</taxon>
        <taxon>Pseudomonadati</taxon>
        <taxon>Pseudomonadota</taxon>
        <taxon>Betaproteobacteria</taxon>
        <taxon>Burkholderiales</taxon>
        <taxon>Burkholderiaceae</taxon>
        <taxon>Burkholderia</taxon>
    </lineage>
</organism>
<keyword evidence="4" id="KW-0804">Transcription</keyword>
<comment type="similarity">
    <text evidence="1">Belongs to the LysR transcriptional regulatory family.</text>
</comment>
<dbReference type="Proteomes" id="UP001466933">
    <property type="component" value="Unassembled WGS sequence"/>
</dbReference>
<dbReference type="SUPFAM" id="SSF53850">
    <property type="entry name" value="Periplasmic binding protein-like II"/>
    <property type="match status" value="1"/>
</dbReference>
<evidence type="ECO:0000256" key="2">
    <source>
        <dbReference type="ARBA" id="ARBA00023015"/>
    </source>
</evidence>
<dbReference type="PANTHER" id="PTHR30346">
    <property type="entry name" value="TRANSCRIPTIONAL DUAL REGULATOR HCAR-RELATED"/>
    <property type="match status" value="1"/>
</dbReference>
<keyword evidence="2" id="KW-0805">Transcription regulation</keyword>
<dbReference type="Gene3D" id="3.40.190.10">
    <property type="entry name" value="Periplasmic binding protein-like II"/>
    <property type="match status" value="2"/>
</dbReference>